<name>A0A1B9DST9_9FLAO</name>
<reference evidence="3" key="2">
    <citation type="submission" date="2016-03" db="EMBL/GenBank/DDBJ databases">
        <authorList>
            <person name="Ploux O."/>
        </authorList>
    </citation>
    <scope>NUCLEOTIDE SEQUENCE</scope>
    <source>
        <strain evidence="3">NBRC 105008</strain>
    </source>
</reference>
<reference evidence="5" key="1">
    <citation type="submission" date="2016-03" db="EMBL/GenBank/DDBJ databases">
        <title>Draft genome sequence of Paenibacillus glacialis DSM 22343.</title>
        <authorList>
            <person name="Shin S.-K."/>
            <person name="Yi H."/>
        </authorList>
    </citation>
    <scope>NUCLEOTIDE SEQUENCE [LARGE SCALE GENOMIC DNA]</scope>
    <source>
        <strain evidence="5">NBRC 105008</strain>
    </source>
</reference>
<dbReference type="AlphaFoldDB" id="A0A1B9DST9"/>
<keyword evidence="1" id="KW-0175">Coiled coil</keyword>
<dbReference type="EMBL" id="BJVF01000006">
    <property type="protein sequence ID" value="GEL11759.1"/>
    <property type="molecule type" value="Genomic_DNA"/>
</dbReference>
<reference evidence="4 6" key="3">
    <citation type="submission" date="2016-10" db="EMBL/GenBank/DDBJ databases">
        <authorList>
            <person name="Varghese N."/>
            <person name="Submissions S."/>
        </authorList>
    </citation>
    <scope>NUCLEOTIDE SEQUENCE [LARGE SCALE GENOMIC DNA]</scope>
    <source>
        <strain evidence="4 6">Gm-149</strain>
    </source>
</reference>
<gene>
    <name evidence="3" type="ORF">FBGL_05405</name>
    <name evidence="2" type="ORF">FGL01_24980</name>
    <name evidence="4" type="ORF">SAMN05192550_2867</name>
</gene>
<dbReference type="Proteomes" id="UP000093226">
    <property type="component" value="Unassembled WGS sequence"/>
</dbReference>
<protein>
    <submittedName>
        <fullName evidence="4">DNA-binding transcriptional regulator GbsR, MarR family</fullName>
    </submittedName>
</protein>
<dbReference type="STRING" id="551990.SAMN05192550_2867"/>
<keyword evidence="6" id="KW-1185">Reference proteome</keyword>
<dbReference type="EMBL" id="LVEO01000012">
    <property type="protein sequence ID" value="OCB72757.1"/>
    <property type="molecule type" value="Genomic_DNA"/>
</dbReference>
<dbReference type="OrthoDB" id="1807857at2"/>
<dbReference type="RefSeq" id="WP_066326107.1">
    <property type="nucleotide sequence ID" value="NZ_BJVF01000006.1"/>
</dbReference>
<dbReference type="InterPro" id="IPR036388">
    <property type="entry name" value="WH-like_DNA-bd_sf"/>
</dbReference>
<evidence type="ECO:0000313" key="3">
    <source>
        <dbReference type="EMBL" id="OCB72757.1"/>
    </source>
</evidence>
<dbReference type="EMBL" id="FNEO01000007">
    <property type="protein sequence ID" value="SDJ83273.1"/>
    <property type="molecule type" value="Genomic_DNA"/>
</dbReference>
<evidence type="ECO:0000313" key="4">
    <source>
        <dbReference type="EMBL" id="SDJ83273.1"/>
    </source>
</evidence>
<organism evidence="3 5">
    <name type="scientific">Flavobacterium glycines</name>
    <dbReference type="NCBI Taxonomy" id="551990"/>
    <lineage>
        <taxon>Bacteria</taxon>
        <taxon>Pseudomonadati</taxon>
        <taxon>Bacteroidota</taxon>
        <taxon>Flavobacteriia</taxon>
        <taxon>Flavobacteriales</taxon>
        <taxon>Flavobacteriaceae</taxon>
        <taxon>Flavobacterium</taxon>
    </lineage>
</organism>
<keyword evidence="4" id="KW-0238">DNA-binding</keyword>
<dbReference type="Proteomes" id="UP000182367">
    <property type="component" value="Unassembled WGS sequence"/>
</dbReference>
<feature type="coiled-coil region" evidence="1">
    <location>
        <begin position="133"/>
        <end position="160"/>
    </location>
</feature>
<sequence length="165" mass="19047">MDALQKEREELIEMFGIHFESIYQIPPLAGRIIGLLIVEGCKSGLTFEAIVEKLGASKSSISTNLNLLLKTERVIYFTIPCDRKKYFKSAPLSNRLSNYLKFLESENYITDKIFEYRQKTASCPEEKCNLENIKAYKKHLKEVEASLKKTIAEFKEIEIQNQSNK</sequence>
<dbReference type="Proteomes" id="UP000321579">
    <property type="component" value="Unassembled WGS sequence"/>
</dbReference>
<dbReference type="Gene3D" id="1.10.10.10">
    <property type="entry name" value="Winged helix-like DNA-binding domain superfamily/Winged helix DNA-binding domain"/>
    <property type="match status" value="1"/>
</dbReference>
<accession>A0A1B9DST9</accession>
<dbReference type="SUPFAM" id="SSF46785">
    <property type="entry name" value="Winged helix' DNA-binding domain"/>
    <property type="match status" value="1"/>
</dbReference>
<evidence type="ECO:0000313" key="5">
    <source>
        <dbReference type="Proteomes" id="UP000093226"/>
    </source>
</evidence>
<dbReference type="InterPro" id="IPR036390">
    <property type="entry name" value="WH_DNA-bd_sf"/>
</dbReference>
<evidence type="ECO:0000313" key="2">
    <source>
        <dbReference type="EMBL" id="GEL11759.1"/>
    </source>
</evidence>
<evidence type="ECO:0000313" key="7">
    <source>
        <dbReference type="Proteomes" id="UP000321579"/>
    </source>
</evidence>
<evidence type="ECO:0000256" key="1">
    <source>
        <dbReference type="SAM" id="Coils"/>
    </source>
</evidence>
<evidence type="ECO:0000313" key="6">
    <source>
        <dbReference type="Proteomes" id="UP000182367"/>
    </source>
</evidence>
<dbReference type="GO" id="GO:0003677">
    <property type="term" value="F:DNA binding"/>
    <property type="evidence" value="ECO:0007669"/>
    <property type="project" value="UniProtKB-KW"/>
</dbReference>
<proteinExistence type="predicted"/>
<reference evidence="2 7" key="4">
    <citation type="submission" date="2019-07" db="EMBL/GenBank/DDBJ databases">
        <title>Whole genome shotgun sequence of Flavobacterium glycines NBRC 105008.</title>
        <authorList>
            <person name="Hosoyama A."/>
            <person name="Uohara A."/>
            <person name="Ohji S."/>
            <person name="Ichikawa N."/>
        </authorList>
    </citation>
    <scope>NUCLEOTIDE SEQUENCE [LARGE SCALE GENOMIC DNA]</scope>
    <source>
        <strain evidence="2 7">NBRC 105008</strain>
    </source>
</reference>
<comment type="caution">
    <text evidence="3">The sequence shown here is derived from an EMBL/GenBank/DDBJ whole genome shotgun (WGS) entry which is preliminary data.</text>
</comment>